<comment type="caution">
    <text evidence="1">The sequence shown here is derived from an EMBL/GenBank/DDBJ whole genome shotgun (WGS) entry which is preliminary data.</text>
</comment>
<dbReference type="Proteomes" id="UP000235145">
    <property type="component" value="Unassembled WGS sequence"/>
</dbReference>
<dbReference type="EMBL" id="NBSK02000001">
    <property type="protein sequence ID" value="KAJ0227343.1"/>
    <property type="molecule type" value="Genomic_DNA"/>
</dbReference>
<reference evidence="1 2" key="1">
    <citation type="journal article" date="2017" name="Nat. Commun.">
        <title>Genome assembly with in vitro proximity ligation data and whole-genome triplication in lettuce.</title>
        <authorList>
            <person name="Reyes-Chin-Wo S."/>
            <person name="Wang Z."/>
            <person name="Yang X."/>
            <person name="Kozik A."/>
            <person name="Arikit S."/>
            <person name="Song C."/>
            <person name="Xia L."/>
            <person name="Froenicke L."/>
            <person name="Lavelle D.O."/>
            <person name="Truco M.J."/>
            <person name="Xia R."/>
            <person name="Zhu S."/>
            <person name="Xu C."/>
            <person name="Xu H."/>
            <person name="Xu X."/>
            <person name="Cox K."/>
            <person name="Korf I."/>
            <person name="Meyers B.C."/>
            <person name="Michelmore R.W."/>
        </authorList>
    </citation>
    <scope>NUCLEOTIDE SEQUENCE [LARGE SCALE GENOMIC DNA]</scope>
    <source>
        <strain evidence="2">cv. Salinas</strain>
        <tissue evidence="1">Seedlings</tissue>
    </source>
</reference>
<evidence type="ECO:0000313" key="1">
    <source>
        <dbReference type="EMBL" id="KAJ0227343.1"/>
    </source>
</evidence>
<evidence type="ECO:0000313" key="2">
    <source>
        <dbReference type="Proteomes" id="UP000235145"/>
    </source>
</evidence>
<gene>
    <name evidence="1" type="ORF">LSAT_V11C100049000</name>
</gene>
<dbReference type="AlphaFoldDB" id="A0A9R1WPG6"/>
<keyword evidence="2" id="KW-1185">Reference proteome</keyword>
<name>A0A9R1WPG6_LACSA</name>
<protein>
    <submittedName>
        <fullName evidence="1">Uncharacterized protein</fullName>
    </submittedName>
</protein>
<accession>A0A9R1WPG6</accession>
<sequence length="89" mass="10318">MLLALRSIFTNPNPYKPQVPGITHLYLVDRSKHDALCNIRIPRCFQLRGDQGGCASMDFEQETSSLRYCIAPLSVLWKESIYVEFYDLY</sequence>
<proteinExistence type="predicted"/>
<organism evidence="1 2">
    <name type="scientific">Lactuca sativa</name>
    <name type="common">Garden lettuce</name>
    <dbReference type="NCBI Taxonomy" id="4236"/>
    <lineage>
        <taxon>Eukaryota</taxon>
        <taxon>Viridiplantae</taxon>
        <taxon>Streptophyta</taxon>
        <taxon>Embryophyta</taxon>
        <taxon>Tracheophyta</taxon>
        <taxon>Spermatophyta</taxon>
        <taxon>Magnoliopsida</taxon>
        <taxon>eudicotyledons</taxon>
        <taxon>Gunneridae</taxon>
        <taxon>Pentapetalae</taxon>
        <taxon>asterids</taxon>
        <taxon>campanulids</taxon>
        <taxon>Asterales</taxon>
        <taxon>Asteraceae</taxon>
        <taxon>Cichorioideae</taxon>
        <taxon>Cichorieae</taxon>
        <taxon>Lactucinae</taxon>
        <taxon>Lactuca</taxon>
    </lineage>
</organism>